<evidence type="ECO:0000313" key="2">
    <source>
        <dbReference type="Proteomes" id="UP001140562"/>
    </source>
</evidence>
<dbReference type="Proteomes" id="UP001140562">
    <property type="component" value="Unassembled WGS sequence"/>
</dbReference>
<gene>
    <name evidence="1" type="ORF">N0V87_005114</name>
</gene>
<dbReference type="EMBL" id="JAPEUV010000044">
    <property type="protein sequence ID" value="KAJ4336898.1"/>
    <property type="molecule type" value="Genomic_DNA"/>
</dbReference>
<dbReference type="OrthoDB" id="428159at2759"/>
<evidence type="ECO:0000313" key="1">
    <source>
        <dbReference type="EMBL" id="KAJ4336898.1"/>
    </source>
</evidence>
<proteinExistence type="predicted"/>
<protein>
    <submittedName>
        <fullName evidence="1">Uncharacterized protein</fullName>
    </submittedName>
</protein>
<organism evidence="1 2">
    <name type="scientific">Didymella glomerata</name>
    <dbReference type="NCBI Taxonomy" id="749621"/>
    <lineage>
        <taxon>Eukaryota</taxon>
        <taxon>Fungi</taxon>
        <taxon>Dikarya</taxon>
        <taxon>Ascomycota</taxon>
        <taxon>Pezizomycotina</taxon>
        <taxon>Dothideomycetes</taxon>
        <taxon>Pleosporomycetidae</taxon>
        <taxon>Pleosporales</taxon>
        <taxon>Pleosporineae</taxon>
        <taxon>Didymellaceae</taxon>
        <taxon>Didymella</taxon>
    </lineage>
</organism>
<name>A0A9W8WZB8_9PLEO</name>
<accession>A0A9W8WZB8</accession>
<dbReference type="AlphaFoldDB" id="A0A9W8WZB8"/>
<sequence length="222" mass="23475">MSIVTNMGRATTDMVYEPYKALHRAKTEGTSNAAHNTATAGRMAGAAAKSFGRFNAAFFKGAIVDLPLAAAEGFRAVPKLYGEEVKDHGEVTGVQSGFGKAGKNFAFGMADGFSDLFVRPIEDAKRDGALGLAKGLGKGVLGFTSKTASAAVGIVAYPGEGICKSIRHAVHSGNRRDIKARKMSEGVFLARRLGLDEEVVRVINAFELLRSDKGRVKTGVHN</sequence>
<reference evidence="1" key="1">
    <citation type="submission" date="2022-10" db="EMBL/GenBank/DDBJ databases">
        <title>Tapping the CABI collections for fungal endophytes: first genome assemblies for Collariella, Neodidymelliopsis, Ascochyta clinopodiicola, Didymella pomorum, Didymosphaeria variabile, Neocosmospora piperis and Neocucurbitaria cava.</title>
        <authorList>
            <person name="Hill R."/>
        </authorList>
    </citation>
    <scope>NUCLEOTIDE SEQUENCE</scope>
    <source>
        <strain evidence="1">IMI 360193</strain>
    </source>
</reference>
<keyword evidence="2" id="KW-1185">Reference proteome</keyword>
<comment type="caution">
    <text evidence="1">The sequence shown here is derived from an EMBL/GenBank/DDBJ whole genome shotgun (WGS) entry which is preliminary data.</text>
</comment>